<dbReference type="SUPFAM" id="SSF56935">
    <property type="entry name" value="Porins"/>
    <property type="match status" value="1"/>
</dbReference>
<keyword evidence="4" id="KW-0812">Transmembrane</keyword>
<keyword evidence="8" id="KW-0675">Receptor</keyword>
<protein>
    <submittedName>
        <fullName evidence="8">TonB-dependent receptor</fullName>
    </submittedName>
</protein>
<dbReference type="PANTHER" id="PTHR30069">
    <property type="entry name" value="TONB-DEPENDENT OUTER MEMBRANE RECEPTOR"/>
    <property type="match status" value="1"/>
</dbReference>
<dbReference type="Gene3D" id="2.40.170.20">
    <property type="entry name" value="TonB-dependent receptor, beta-barrel domain"/>
    <property type="match status" value="1"/>
</dbReference>
<dbReference type="InterPro" id="IPR036942">
    <property type="entry name" value="Beta-barrel_TonB_sf"/>
</dbReference>
<evidence type="ECO:0000256" key="3">
    <source>
        <dbReference type="ARBA" id="ARBA00022452"/>
    </source>
</evidence>
<dbReference type="EMBL" id="CP060394">
    <property type="protein sequence ID" value="QNI34790.1"/>
    <property type="molecule type" value="Genomic_DNA"/>
</dbReference>
<evidence type="ECO:0000256" key="5">
    <source>
        <dbReference type="ARBA" id="ARBA00023136"/>
    </source>
</evidence>
<evidence type="ECO:0000259" key="7">
    <source>
        <dbReference type="Pfam" id="PF25183"/>
    </source>
</evidence>
<evidence type="ECO:0000256" key="4">
    <source>
        <dbReference type="ARBA" id="ARBA00022692"/>
    </source>
</evidence>
<evidence type="ECO:0000313" key="8">
    <source>
        <dbReference type="EMBL" id="QNI34790.1"/>
    </source>
</evidence>
<dbReference type="Proteomes" id="UP000515312">
    <property type="component" value="Chromosome"/>
</dbReference>
<dbReference type="KEGG" id="adin:H7849_04390"/>
<keyword evidence="2" id="KW-0813">Transport</keyword>
<comment type="subcellular location">
    <subcellularLocation>
        <location evidence="1">Cell outer membrane</location>
        <topology evidence="1">Multi-pass membrane protein</topology>
    </subcellularLocation>
</comment>
<proteinExistence type="predicted"/>
<dbReference type="InterPro" id="IPR057601">
    <property type="entry name" value="Oar-like_b-barrel"/>
</dbReference>
<evidence type="ECO:0000256" key="1">
    <source>
        <dbReference type="ARBA" id="ARBA00004571"/>
    </source>
</evidence>
<sequence>MFKHESSAARRLLGWVRLMLLSLLSFMTGTSCFAQVDQGAIIGIVQDQSGAVVPGAQVTVTNIDTGLALQVKTNSSGTYVFQPLKIGNYTVTATAEGFQTVTRENLHVDAQARVSVNLRLQPGAVSQTITVSSAAPLLETQNGAVGQVISTEVINNTPLNGRNWVYIAQLTAGVAPPFGNTRGSGSGDFVANGQRAEQNNFILDGVDNNTNLVDFLNGSSYVMRPPPDALSEFSLQTSNFSAEFGHSAGGVMNASIKSGTNQIHGDVWEYFRNTNLDAINWNAGPDAKTPPYHQNQFGATLGFPILKNKLFYFGDIEANRISISNPTPINVPSALEKQGNFSELLNGDLTGVGAPTVLYQPNSANPAQPLTCNGQQNVLCANQINGVASNILNLYPAPNTNNGKLYNNYLVNLGNTDNIIQWDQRLDWNISAKDQTYARYSYLHEIKTNGLPLGPLLDGSGYGGQYDTNLAMNFMGSETHIFSPNLTNEFRFGYNWGVFNFQQPNAFNPNAASSLGLGPQPANLKPGQFGLPSGYVNGTIQQWGSVGISRESQNVYQILDNVSKIWGNHALKFGVSFQAVRFYYIYAPADLGQYHWNGQFTGLPGVANTGSAVADMLVDQENYATISQSPNVNDAQWYDSAYVQDDWKVTPKLTLNLGVRYDYFQPYKENGGQQANFVATGPLGIGTGSGVYQLPKSQQNVDLGTPFLNILAKDNVSVQYVDNDRLVTSQKTNFAPRIGFAYQAQPSTVVRGGFGIFYGGLQSEGNGNLGANFPYSNQAQFFAPTCATGNCPSLASQGITLQAGLVPSIGAGLQTFVSQPGFHATDPEVKTPYTMNYSLGVQQAISPNTVATISYVGNVTRHMELYNAVNTAPGLWRPGTNTNPFNPFPDLGGVGQLHFAGVSTYNSLQAKLEKRYSHGLTFLATYTWSHALDDASDAGGLFTAIGTRNQTLIPFIDELTNSVFDIRSRFTINGNYELPFGHGKAFMNNSRWADETIGGWSTSLTWAAQTGTPFTVSPNISTAANGGARAYPVRDPYSGGGTPDPTNPSLTSCPGTVKTKLNYINPCAFRNPLPGETIADDQHPVGSTNPDGVPVLFSAPVVDKATAIDLLGSVQNNVYGPGYYQVNMSLFKTFPTWREQNLQFRADAFNLLNHPTLGTPNGSMNANGGLISGPKFFQNNTPDARFFQLSLKYIF</sequence>
<dbReference type="InterPro" id="IPR008969">
    <property type="entry name" value="CarboxyPept-like_regulatory"/>
</dbReference>
<evidence type="ECO:0000313" key="9">
    <source>
        <dbReference type="Proteomes" id="UP000515312"/>
    </source>
</evidence>
<evidence type="ECO:0000256" key="6">
    <source>
        <dbReference type="ARBA" id="ARBA00023237"/>
    </source>
</evidence>
<dbReference type="InterPro" id="IPR039426">
    <property type="entry name" value="TonB-dep_rcpt-like"/>
</dbReference>
<feature type="domain" description="TonB-dependent transporter Oar-like beta-barrel" evidence="7">
    <location>
        <begin position="256"/>
        <end position="1173"/>
    </location>
</feature>
<keyword evidence="3" id="KW-1134">Transmembrane beta strand</keyword>
<reference evidence="8 9" key="1">
    <citation type="submission" date="2020-08" db="EMBL/GenBank/DDBJ databases">
        <title>Edaphobacter telluris sp. nov. and Acidobacterium dinghuensis sp. nov., two acidobacteria isolated from forest soil.</title>
        <authorList>
            <person name="Fu J."/>
            <person name="Qiu L."/>
        </authorList>
    </citation>
    <scope>NUCLEOTIDE SEQUENCE [LARGE SCALE GENOMIC DNA]</scope>
    <source>
        <strain evidence="8">4Y35</strain>
    </source>
</reference>
<organism evidence="8 9">
    <name type="scientific">Alloacidobacterium dinghuense</name>
    <dbReference type="NCBI Taxonomy" id="2763107"/>
    <lineage>
        <taxon>Bacteria</taxon>
        <taxon>Pseudomonadati</taxon>
        <taxon>Acidobacteriota</taxon>
        <taxon>Terriglobia</taxon>
        <taxon>Terriglobales</taxon>
        <taxon>Acidobacteriaceae</taxon>
        <taxon>Alloacidobacterium</taxon>
    </lineage>
</organism>
<gene>
    <name evidence="8" type="ORF">H7849_04390</name>
</gene>
<name>A0A7G8BQH0_9BACT</name>
<dbReference type="SUPFAM" id="SSF49464">
    <property type="entry name" value="Carboxypeptidase regulatory domain-like"/>
    <property type="match status" value="1"/>
</dbReference>
<dbReference type="Pfam" id="PF13620">
    <property type="entry name" value="CarboxypepD_reg"/>
    <property type="match status" value="1"/>
</dbReference>
<dbReference type="PROSITE" id="PS51257">
    <property type="entry name" value="PROKAR_LIPOPROTEIN"/>
    <property type="match status" value="1"/>
</dbReference>
<dbReference type="GO" id="GO:0044718">
    <property type="term" value="P:siderophore transmembrane transport"/>
    <property type="evidence" value="ECO:0007669"/>
    <property type="project" value="TreeGrafter"/>
</dbReference>
<keyword evidence="6" id="KW-0998">Cell outer membrane</keyword>
<evidence type="ECO:0000256" key="2">
    <source>
        <dbReference type="ARBA" id="ARBA00022448"/>
    </source>
</evidence>
<dbReference type="Pfam" id="PF25183">
    <property type="entry name" value="OMP_b-brl_4"/>
    <property type="match status" value="1"/>
</dbReference>
<dbReference type="PANTHER" id="PTHR30069:SF46">
    <property type="entry name" value="OAR PROTEIN"/>
    <property type="match status" value="1"/>
</dbReference>
<dbReference type="GO" id="GO:0015344">
    <property type="term" value="F:siderophore uptake transmembrane transporter activity"/>
    <property type="evidence" value="ECO:0007669"/>
    <property type="project" value="TreeGrafter"/>
</dbReference>
<dbReference type="AlphaFoldDB" id="A0A7G8BQH0"/>
<accession>A0A7G8BQH0</accession>
<dbReference type="Gene3D" id="2.60.40.1120">
    <property type="entry name" value="Carboxypeptidase-like, regulatory domain"/>
    <property type="match status" value="1"/>
</dbReference>
<keyword evidence="9" id="KW-1185">Reference proteome</keyword>
<dbReference type="GO" id="GO:0009279">
    <property type="term" value="C:cell outer membrane"/>
    <property type="evidence" value="ECO:0007669"/>
    <property type="project" value="UniProtKB-SubCell"/>
</dbReference>
<keyword evidence="5" id="KW-0472">Membrane</keyword>